<comment type="caution">
    <text evidence="7">The sequence shown here is derived from an EMBL/GenBank/DDBJ whole genome shotgun (WGS) entry which is preliminary data.</text>
</comment>
<feature type="transmembrane region" description="Helical" evidence="6">
    <location>
        <begin position="135"/>
        <end position="153"/>
    </location>
</feature>
<evidence type="ECO:0000256" key="1">
    <source>
        <dbReference type="ARBA" id="ARBA00004141"/>
    </source>
</evidence>
<accession>A0A9C7GD71</accession>
<reference evidence="7" key="1">
    <citation type="submission" date="2021-10" db="EMBL/GenBank/DDBJ databases">
        <authorList>
            <person name="Criscuolo A."/>
        </authorList>
    </citation>
    <scope>NUCLEOTIDE SEQUENCE</scope>
    <source>
        <strain evidence="7">CIP111885</strain>
    </source>
</reference>
<feature type="transmembrane region" description="Helical" evidence="6">
    <location>
        <begin position="79"/>
        <end position="98"/>
    </location>
</feature>
<proteinExistence type="predicted"/>
<feature type="transmembrane region" description="Helical" evidence="6">
    <location>
        <begin position="217"/>
        <end position="233"/>
    </location>
</feature>
<keyword evidence="4 6" id="KW-1133">Transmembrane helix</keyword>
<evidence type="ECO:0000256" key="4">
    <source>
        <dbReference type="ARBA" id="ARBA00022989"/>
    </source>
</evidence>
<dbReference type="EC" id="2.4.1.129" evidence="7"/>
<feature type="transmembrane region" description="Helical" evidence="6">
    <location>
        <begin position="389"/>
        <end position="411"/>
    </location>
</feature>
<protein>
    <submittedName>
        <fullName evidence="7">Peptidoglycan glycosyltransferase MrdB</fullName>
        <ecNumber evidence="7">2.4.1.129</ecNumber>
    </submittedName>
</protein>
<feature type="transmembrane region" description="Helical" evidence="6">
    <location>
        <begin position="165"/>
        <end position="187"/>
    </location>
</feature>
<name>A0A9C7GD71_9BACI</name>
<dbReference type="RefSeq" id="WP_230498390.1">
    <property type="nucleotide sequence ID" value="NZ_CAKJTG010000029.1"/>
</dbReference>
<evidence type="ECO:0000313" key="8">
    <source>
        <dbReference type="Proteomes" id="UP000789845"/>
    </source>
</evidence>
<dbReference type="InterPro" id="IPR001182">
    <property type="entry name" value="FtsW/RodA"/>
</dbReference>
<dbReference type="Proteomes" id="UP000789845">
    <property type="component" value="Unassembled WGS sequence"/>
</dbReference>
<dbReference type="GO" id="GO:0015648">
    <property type="term" value="F:lipid-linked peptidoglycan transporter activity"/>
    <property type="evidence" value="ECO:0007669"/>
    <property type="project" value="TreeGrafter"/>
</dbReference>
<keyword evidence="8" id="KW-1185">Reference proteome</keyword>
<dbReference type="GO" id="GO:0016757">
    <property type="term" value="F:glycosyltransferase activity"/>
    <property type="evidence" value="ECO:0007669"/>
    <property type="project" value="UniProtKB-KW"/>
</dbReference>
<dbReference type="Pfam" id="PF01098">
    <property type="entry name" value="FTSW_RODA_SPOVE"/>
    <property type="match status" value="1"/>
</dbReference>
<keyword evidence="7" id="KW-0808">Transferase</keyword>
<dbReference type="InterPro" id="IPR047928">
    <property type="entry name" value="Perm_prefix_1"/>
</dbReference>
<sequence length="420" mass="47990">MKDSKKQHFLKEVTHQIKSKEAKNYVAKELTYHLKETEKTWMEKGCSETEAEEKAIEQMGNPTKLGISMNQLYRPKVDWWIIILLGLSLLMGFLPLLSLEYKDYFIGHKAIIVVIGALVAVGIMFVDYRKWEKRGWFFYAVGVMILLAIRYLPNRIINGVPHIEVGPLAIENLMSIPFFLLAWASFFNHHQVKVWKLIGLFIVPIFMFLALPSMTSVYIYTLMIFVMLCWSKLNRKTIMTIFTIAISSIIILGTILWNYLHEYQKVRLLAFFNPEDYSTGAGYINLKLDEILTNSNWFGNSAGGEFIPEAHTSFVFVTSIYYYGWLLGIVLVLILSMFAVRIIFVSFSIKDSYGKLLLIGTVALYLAQLATNIAMTLGLFPLVGISLPFMSYGLMPTLLNAILIGVVLSVYRRKDFLVVA</sequence>
<dbReference type="GO" id="GO:0032153">
    <property type="term" value="C:cell division site"/>
    <property type="evidence" value="ECO:0007669"/>
    <property type="project" value="TreeGrafter"/>
</dbReference>
<evidence type="ECO:0000256" key="5">
    <source>
        <dbReference type="ARBA" id="ARBA00023136"/>
    </source>
</evidence>
<feature type="transmembrane region" description="Helical" evidence="6">
    <location>
        <begin position="110"/>
        <end position="128"/>
    </location>
</feature>
<organism evidence="7 8">
    <name type="scientific">Pseudoneobacillus rhizosphaerae</name>
    <dbReference type="NCBI Taxonomy" id="2880968"/>
    <lineage>
        <taxon>Bacteria</taxon>
        <taxon>Bacillati</taxon>
        <taxon>Bacillota</taxon>
        <taxon>Bacilli</taxon>
        <taxon>Bacillales</taxon>
        <taxon>Bacillaceae</taxon>
        <taxon>Pseudoneobacillus</taxon>
    </lineage>
</organism>
<evidence type="ECO:0000256" key="6">
    <source>
        <dbReference type="SAM" id="Phobius"/>
    </source>
</evidence>
<dbReference type="GO" id="GO:0005886">
    <property type="term" value="C:plasma membrane"/>
    <property type="evidence" value="ECO:0007669"/>
    <property type="project" value="TreeGrafter"/>
</dbReference>
<dbReference type="GO" id="GO:0051301">
    <property type="term" value="P:cell division"/>
    <property type="evidence" value="ECO:0007669"/>
    <property type="project" value="InterPro"/>
</dbReference>
<dbReference type="PANTHER" id="PTHR30474">
    <property type="entry name" value="CELL CYCLE PROTEIN"/>
    <property type="match status" value="1"/>
</dbReference>
<keyword evidence="7" id="KW-0328">Glycosyltransferase</keyword>
<keyword evidence="3" id="KW-0133">Cell shape</keyword>
<dbReference type="PANTHER" id="PTHR30474:SF1">
    <property type="entry name" value="PEPTIDOGLYCAN GLYCOSYLTRANSFERASE MRDB"/>
    <property type="match status" value="1"/>
</dbReference>
<gene>
    <name evidence="7" type="primary">mrdB</name>
    <name evidence="7" type="ORF">NEOCIP111885_03909</name>
</gene>
<dbReference type="EMBL" id="CAKJTG010000029">
    <property type="protein sequence ID" value="CAG9610163.1"/>
    <property type="molecule type" value="Genomic_DNA"/>
</dbReference>
<dbReference type="AlphaFoldDB" id="A0A9C7GD71"/>
<evidence type="ECO:0000256" key="3">
    <source>
        <dbReference type="ARBA" id="ARBA00022960"/>
    </source>
</evidence>
<feature type="transmembrane region" description="Helical" evidence="6">
    <location>
        <begin position="356"/>
        <end position="383"/>
    </location>
</feature>
<comment type="subcellular location">
    <subcellularLocation>
        <location evidence="1">Membrane</location>
        <topology evidence="1">Multi-pass membrane protein</topology>
    </subcellularLocation>
</comment>
<dbReference type="GO" id="GO:0008360">
    <property type="term" value="P:regulation of cell shape"/>
    <property type="evidence" value="ECO:0007669"/>
    <property type="project" value="UniProtKB-KW"/>
</dbReference>
<evidence type="ECO:0000313" key="7">
    <source>
        <dbReference type="EMBL" id="CAG9610163.1"/>
    </source>
</evidence>
<feature type="transmembrane region" description="Helical" evidence="6">
    <location>
        <begin position="320"/>
        <end position="344"/>
    </location>
</feature>
<keyword evidence="5 6" id="KW-0472">Membrane</keyword>
<dbReference type="NCBIfam" id="NF038403">
    <property type="entry name" value="perm_prefix_1"/>
    <property type="match status" value="1"/>
</dbReference>
<evidence type="ECO:0000256" key="2">
    <source>
        <dbReference type="ARBA" id="ARBA00022692"/>
    </source>
</evidence>
<feature type="transmembrane region" description="Helical" evidence="6">
    <location>
        <begin position="240"/>
        <end position="260"/>
    </location>
</feature>
<keyword evidence="2 6" id="KW-0812">Transmembrane</keyword>